<name>A0A1Q6DS80_METT1</name>
<evidence type="ECO:0000256" key="3">
    <source>
        <dbReference type="ARBA" id="ARBA00010544"/>
    </source>
</evidence>
<dbReference type="EMBL" id="MSDW01000002">
    <property type="protein sequence ID" value="OKY77203.1"/>
    <property type="molecule type" value="Genomic_DNA"/>
</dbReference>
<evidence type="ECO:0000313" key="13">
    <source>
        <dbReference type="EMBL" id="OKY77203.1"/>
    </source>
</evidence>
<feature type="transmembrane region" description="Helical" evidence="12">
    <location>
        <begin position="166"/>
        <end position="184"/>
    </location>
</feature>
<keyword evidence="5" id="KW-0813">Transport</keyword>
<evidence type="ECO:0000256" key="12">
    <source>
        <dbReference type="SAM" id="Phobius"/>
    </source>
</evidence>
<evidence type="ECO:0000313" key="14">
    <source>
        <dbReference type="Proteomes" id="UP000185744"/>
    </source>
</evidence>
<keyword evidence="6" id="KW-1003">Cell membrane</keyword>
<reference evidence="13" key="1">
    <citation type="submission" date="2016-12" db="EMBL/GenBank/DDBJ databases">
        <title>Discovery of methanogenic haloarchaea.</title>
        <authorList>
            <person name="Sorokin D.Y."/>
            <person name="Makarova K.S."/>
            <person name="Abbas B."/>
            <person name="Ferrer M."/>
            <person name="Golyshin P.N."/>
        </authorList>
    </citation>
    <scope>NUCLEOTIDE SEQUENCE [LARGE SCALE GENOMIC DNA]</scope>
    <source>
        <strain evidence="13">HMET1</strain>
    </source>
</reference>
<dbReference type="PIRSF" id="PIRSF002764">
    <property type="entry name" value="CcmB"/>
    <property type="match status" value="1"/>
</dbReference>
<evidence type="ECO:0000256" key="5">
    <source>
        <dbReference type="ARBA" id="ARBA00022448"/>
    </source>
</evidence>
<evidence type="ECO:0000256" key="7">
    <source>
        <dbReference type="ARBA" id="ARBA00022519"/>
    </source>
</evidence>
<accession>A0A1Q6DS80</accession>
<evidence type="ECO:0000256" key="9">
    <source>
        <dbReference type="ARBA" id="ARBA00022748"/>
    </source>
</evidence>
<comment type="function">
    <text evidence="1">Required for the export of heme to the periplasm for the biogenesis of c-type cytochromes.</text>
</comment>
<evidence type="ECO:0000256" key="2">
    <source>
        <dbReference type="ARBA" id="ARBA00004429"/>
    </source>
</evidence>
<keyword evidence="7" id="KW-0997">Cell inner membrane</keyword>
<keyword evidence="14" id="KW-1185">Reference proteome</keyword>
<dbReference type="AlphaFoldDB" id="A0A1Q6DS80"/>
<organism evidence="13 14">
    <name type="scientific">Methanohalarchaeum thermophilum</name>
    <dbReference type="NCBI Taxonomy" id="1903181"/>
    <lineage>
        <taxon>Archaea</taxon>
        <taxon>Methanobacteriati</taxon>
        <taxon>Methanobacteriota</taxon>
        <taxon>Methanonatronarchaeia</taxon>
        <taxon>Methanonatronarchaeales</taxon>
        <taxon>Methanonatronarchaeaceae</taxon>
        <taxon>Candidatus Methanohalarchaeum</taxon>
    </lineage>
</organism>
<evidence type="ECO:0000256" key="4">
    <source>
        <dbReference type="ARBA" id="ARBA00016452"/>
    </source>
</evidence>
<evidence type="ECO:0000256" key="6">
    <source>
        <dbReference type="ARBA" id="ARBA00022475"/>
    </source>
</evidence>
<gene>
    <name evidence="13" type="ORF">BTN85_1851</name>
</gene>
<feature type="transmembrane region" description="Helical" evidence="12">
    <location>
        <begin position="204"/>
        <end position="223"/>
    </location>
</feature>
<dbReference type="InterPro" id="IPR026031">
    <property type="entry name" value="Cyt_c_CcmB_bac"/>
</dbReference>
<feature type="transmembrane region" description="Helical" evidence="12">
    <location>
        <begin position="25"/>
        <end position="46"/>
    </location>
</feature>
<comment type="similarity">
    <text evidence="3">Belongs to the CcmB/CycW/HelB family.</text>
</comment>
<keyword evidence="9" id="KW-0201">Cytochrome c-type biogenesis</keyword>
<dbReference type="GO" id="GO:0017004">
    <property type="term" value="P:cytochrome complex assembly"/>
    <property type="evidence" value="ECO:0007669"/>
    <property type="project" value="UniProtKB-KW"/>
</dbReference>
<evidence type="ECO:0000256" key="1">
    <source>
        <dbReference type="ARBA" id="ARBA00002442"/>
    </source>
</evidence>
<feature type="transmembrane region" description="Helical" evidence="12">
    <location>
        <begin position="58"/>
        <end position="76"/>
    </location>
</feature>
<keyword evidence="11 12" id="KW-0472">Membrane</keyword>
<dbReference type="GO" id="GO:1903607">
    <property type="term" value="P:cytochrome c biosynthetic process"/>
    <property type="evidence" value="ECO:0007669"/>
    <property type="project" value="TreeGrafter"/>
</dbReference>
<dbReference type="PANTHER" id="PTHR30070">
    <property type="entry name" value="HEME EXPORTER PROTEIN B"/>
    <property type="match status" value="1"/>
</dbReference>
<dbReference type="PANTHER" id="PTHR30070:SF1">
    <property type="entry name" value="CYTOCHROME C BIOGENESIS B-RELATED"/>
    <property type="match status" value="1"/>
</dbReference>
<dbReference type="Pfam" id="PF03379">
    <property type="entry name" value="CcmB"/>
    <property type="match status" value="1"/>
</dbReference>
<feature type="transmembrane region" description="Helical" evidence="12">
    <location>
        <begin position="136"/>
        <end position="159"/>
    </location>
</feature>
<dbReference type="Proteomes" id="UP000185744">
    <property type="component" value="Unassembled WGS sequence"/>
</dbReference>
<keyword evidence="10 12" id="KW-1133">Transmembrane helix</keyword>
<protein>
    <recommendedName>
        <fullName evidence="4">Heme exporter protein B</fullName>
    </recommendedName>
</protein>
<dbReference type="STRING" id="1903181.BTN85_1851"/>
<keyword evidence="8 12" id="KW-0812">Transmembrane</keyword>
<dbReference type="GO" id="GO:0015232">
    <property type="term" value="F:heme transmembrane transporter activity"/>
    <property type="evidence" value="ECO:0007669"/>
    <property type="project" value="InterPro"/>
</dbReference>
<evidence type="ECO:0000256" key="10">
    <source>
        <dbReference type="ARBA" id="ARBA00022989"/>
    </source>
</evidence>
<dbReference type="InterPro" id="IPR003544">
    <property type="entry name" value="Cyt_c_biogenesis_CcmB"/>
</dbReference>
<comment type="subcellular location">
    <subcellularLocation>
        <location evidence="2">Cell inner membrane</location>
        <topology evidence="2">Multi-pass membrane protein</topology>
    </subcellularLocation>
</comment>
<dbReference type="GO" id="GO:0005886">
    <property type="term" value="C:plasma membrane"/>
    <property type="evidence" value="ECO:0007669"/>
    <property type="project" value="UniProtKB-SubCell"/>
</dbReference>
<sequence>MKYLKKAFNVFWKDLIIELRSKEMINTMIIFSILVVLISSFAFGQMSTEALDQIAPGVLWIAFIFAGMLGIGRSFISEKDQNCLRGNMLAPVDWSAIYIGKTIGNLFFMLIMELITLIIFVVIFDFGKILTKLPKLTIILLLGTLGFVSVGTLLSAISVNTKTREMLLPVLLFPVTIPVILPVVESTSQLITQEPNILPWIRILTAYDIIFFVLSALIFNYVVEE</sequence>
<comment type="caution">
    <text evidence="13">The sequence shown here is derived from an EMBL/GenBank/DDBJ whole genome shotgun (WGS) entry which is preliminary data.</text>
</comment>
<proteinExistence type="inferred from homology"/>
<evidence type="ECO:0000256" key="11">
    <source>
        <dbReference type="ARBA" id="ARBA00023136"/>
    </source>
</evidence>
<evidence type="ECO:0000256" key="8">
    <source>
        <dbReference type="ARBA" id="ARBA00022692"/>
    </source>
</evidence>
<feature type="transmembrane region" description="Helical" evidence="12">
    <location>
        <begin position="106"/>
        <end position="124"/>
    </location>
</feature>
<dbReference type="InParanoid" id="A0A1Q6DS80"/>